<sequence length="172" mass="19124">MSCIEAHYKPKPGKTMINLNLRNQTSFGIVLGIGFLFTLNVEKIGLNADSIMDLDWSRIETLDLNWSQTDSDMDQNIEKRGGSILLESVRLTTASTQRFTKQFVLNSALKFMIPNQPRILTTIAEDLSIAIPRIYTIATSSIGKEYGVNSWIHGWEGAGLAGTTSSGLRCFY</sequence>
<protein>
    <submittedName>
        <fullName evidence="1">Uncharacterized protein</fullName>
    </submittedName>
</protein>
<name>A0A371IGL7_MUCPR</name>
<comment type="caution">
    <text evidence="1">The sequence shown here is derived from an EMBL/GenBank/DDBJ whole genome shotgun (WGS) entry which is preliminary data.</text>
</comment>
<accession>A0A371IGL7</accession>
<dbReference type="Proteomes" id="UP000257109">
    <property type="component" value="Unassembled WGS sequence"/>
</dbReference>
<keyword evidence="2" id="KW-1185">Reference proteome</keyword>
<organism evidence="1 2">
    <name type="scientific">Mucuna pruriens</name>
    <name type="common">Velvet bean</name>
    <name type="synonym">Dolichos pruriens</name>
    <dbReference type="NCBI Taxonomy" id="157652"/>
    <lineage>
        <taxon>Eukaryota</taxon>
        <taxon>Viridiplantae</taxon>
        <taxon>Streptophyta</taxon>
        <taxon>Embryophyta</taxon>
        <taxon>Tracheophyta</taxon>
        <taxon>Spermatophyta</taxon>
        <taxon>Magnoliopsida</taxon>
        <taxon>eudicotyledons</taxon>
        <taxon>Gunneridae</taxon>
        <taxon>Pentapetalae</taxon>
        <taxon>rosids</taxon>
        <taxon>fabids</taxon>
        <taxon>Fabales</taxon>
        <taxon>Fabaceae</taxon>
        <taxon>Papilionoideae</taxon>
        <taxon>50 kb inversion clade</taxon>
        <taxon>NPAAA clade</taxon>
        <taxon>indigoferoid/millettioid clade</taxon>
        <taxon>Phaseoleae</taxon>
        <taxon>Mucuna</taxon>
    </lineage>
</organism>
<evidence type="ECO:0000313" key="1">
    <source>
        <dbReference type="EMBL" id="RDY14191.1"/>
    </source>
</evidence>
<feature type="non-terminal residue" evidence="1">
    <location>
        <position position="1"/>
    </location>
</feature>
<proteinExistence type="predicted"/>
<gene>
    <name evidence="1" type="ORF">CR513_00780</name>
</gene>
<reference evidence="1" key="1">
    <citation type="submission" date="2018-05" db="EMBL/GenBank/DDBJ databases">
        <title>Draft genome of Mucuna pruriens seed.</title>
        <authorList>
            <person name="Nnadi N.E."/>
            <person name="Vos R."/>
            <person name="Hasami M.H."/>
            <person name="Devisetty U.K."/>
            <person name="Aguiy J.C."/>
        </authorList>
    </citation>
    <scope>NUCLEOTIDE SEQUENCE [LARGE SCALE GENOMIC DNA]</scope>
    <source>
        <strain evidence="1">JCA_2017</strain>
    </source>
</reference>
<evidence type="ECO:0000313" key="2">
    <source>
        <dbReference type="Proteomes" id="UP000257109"/>
    </source>
</evidence>
<dbReference type="AlphaFoldDB" id="A0A371IGL7"/>
<dbReference type="EMBL" id="QJKJ01000118">
    <property type="protein sequence ID" value="RDY14191.1"/>
    <property type="molecule type" value="Genomic_DNA"/>
</dbReference>